<name>A0A6N7VVJ5_9FIRM</name>
<dbReference type="EMBL" id="VULQ01000006">
    <property type="protein sequence ID" value="MSS78044.1"/>
    <property type="molecule type" value="Genomic_DNA"/>
</dbReference>
<keyword evidence="6" id="KW-0663">Pyridoxal phosphate</keyword>
<keyword evidence="9" id="KW-1185">Reference proteome</keyword>
<dbReference type="PANTHER" id="PTHR11879">
    <property type="entry name" value="ASPARTATE AMINOTRANSFERASE"/>
    <property type="match status" value="1"/>
</dbReference>
<comment type="similarity">
    <text evidence="2">Belongs to the class-I pyridoxal-phosphate-dependent aminotransferase family.</text>
</comment>
<dbReference type="Proteomes" id="UP000441925">
    <property type="component" value="Unassembled WGS sequence"/>
</dbReference>
<evidence type="ECO:0000256" key="1">
    <source>
        <dbReference type="ARBA" id="ARBA00001933"/>
    </source>
</evidence>
<dbReference type="InterPro" id="IPR015421">
    <property type="entry name" value="PyrdxlP-dep_Trfase_major"/>
</dbReference>
<evidence type="ECO:0000256" key="2">
    <source>
        <dbReference type="ARBA" id="ARBA00007441"/>
    </source>
</evidence>
<evidence type="ECO:0000259" key="7">
    <source>
        <dbReference type="Pfam" id="PF00155"/>
    </source>
</evidence>
<reference evidence="8 9" key="1">
    <citation type="submission" date="2019-08" db="EMBL/GenBank/DDBJ databases">
        <title>In-depth cultivation of the pig gut microbiome towards novel bacterial diversity and tailored functional studies.</title>
        <authorList>
            <person name="Wylensek D."/>
            <person name="Hitch T.C.A."/>
            <person name="Clavel T."/>
        </authorList>
    </citation>
    <scope>NUCLEOTIDE SEQUENCE [LARGE SCALE GENOMIC DNA]</scope>
    <source>
        <strain evidence="8 9">WCA-380-WT-2B</strain>
    </source>
</reference>
<organism evidence="8 9">
    <name type="scientific">Anaerococcus porci</name>
    <dbReference type="NCBI Taxonomy" id="2652269"/>
    <lineage>
        <taxon>Bacteria</taxon>
        <taxon>Bacillati</taxon>
        <taxon>Bacillota</taxon>
        <taxon>Tissierellia</taxon>
        <taxon>Tissierellales</taxon>
        <taxon>Peptoniphilaceae</taxon>
        <taxon>Anaerococcus</taxon>
    </lineage>
</organism>
<evidence type="ECO:0000313" key="8">
    <source>
        <dbReference type="EMBL" id="MSS78044.1"/>
    </source>
</evidence>
<evidence type="ECO:0000256" key="6">
    <source>
        <dbReference type="ARBA" id="ARBA00022898"/>
    </source>
</evidence>
<evidence type="ECO:0000256" key="3">
    <source>
        <dbReference type="ARBA" id="ARBA00011738"/>
    </source>
</evidence>
<dbReference type="InterPro" id="IPR004839">
    <property type="entry name" value="Aminotransferase_I/II_large"/>
</dbReference>
<dbReference type="AlphaFoldDB" id="A0A6N7VVJ5"/>
<protein>
    <submittedName>
        <fullName evidence="8">Aminotransferase class I/II-fold pyridoxal phosphate-dependent enzyme</fullName>
    </submittedName>
</protein>
<dbReference type="Gene3D" id="3.40.640.10">
    <property type="entry name" value="Type I PLP-dependent aspartate aminotransferase-like (Major domain)"/>
    <property type="match status" value="1"/>
</dbReference>
<sequence length="413" mass="46920">MEKNILADHARWPNLEDSIFKVGGEAKKAIEEKGREKIINSTIGALIDDDGKLIAFDSVYDTLKNMDKRSIASYGAIEGDKDFLEGVISKCFGNYRPEGFIRSISTVGGTGAVRHVFWSLLGEGDYVICPNWYWPAYMTMCEEFNRKFKTYEFLDKDFNFNIEAFKLALDYALDKRDRVVCVFNSPANNPTGFTIDDSMWDKIIDIIKDRAKEGKYITILLDVAYIEFAGDGSQKKFFEKFSYLPENILTTVAYSMSKSYTAYGLRAGACIIISKKKEIADSVFNSMKHSNRATWSNITHVAMTLLTEIEKDKEKSKSYKDELEKYRIKLQKRADAFMEASKEVGLITLPYFGGFFISIPCDGSDEIAEKLKENDIYIVANKQGLRFAVCAVSEDKCRISPKLIKNAIDFINK</sequence>
<dbReference type="RefSeq" id="WP_154540781.1">
    <property type="nucleotide sequence ID" value="NZ_VULQ01000006.1"/>
</dbReference>
<dbReference type="Pfam" id="PF00155">
    <property type="entry name" value="Aminotran_1_2"/>
    <property type="match status" value="1"/>
</dbReference>
<evidence type="ECO:0000256" key="4">
    <source>
        <dbReference type="ARBA" id="ARBA00022576"/>
    </source>
</evidence>
<dbReference type="PANTHER" id="PTHR11879:SF22">
    <property type="entry name" value="ASPARTATE AMINOTRANSFERASE, MITOCHONDRIAL"/>
    <property type="match status" value="1"/>
</dbReference>
<evidence type="ECO:0000256" key="5">
    <source>
        <dbReference type="ARBA" id="ARBA00022679"/>
    </source>
</evidence>
<dbReference type="GO" id="GO:0042802">
    <property type="term" value="F:identical protein binding"/>
    <property type="evidence" value="ECO:0007669"/>
    <property type="project" value="TreeGrafter"/>
</dbReference>
<gene>
    <name evidence="8" type="ORF">FYJ26_06370</name>
</gene>
<keyword evidence="4 8" id="KW-0032">Aminotransferase</keyword>
<proteinExistence type="inferred from homology"/>
<dbReference type="GO" id="GO:0030170">
    <property type="term" value="F:pyridoxal phosphate binding"/>
    <property type="evidence" value="ECO:0007669"/>
    <property type="project" value="InterPro"/>
</dbReference>
<dbReference type="Gene3D" id="3.90.1150.10">
    <property type="entry name" value="Aspartate Aminotransferase, domain 1"/>
    <property type="match status" value="1"/>
</dbReference>
<comment type="cofactor">
    <cofactor evidence="1">
        <name>pyridoxal 5'-phosphate</name>
        <dbReference type="ChEBI" id="CHEBI:597326"/>
    </cofactor>
</comment>
<dbReference type="InterPro" id="IPR015424">
    <property type="entry name" value="PyrdxlP-dep_Trfase"/>
</dbReference>
<dbReference type="CDD" id="cd00609">
    <property type="entry name" value="AAT_like"/>
    <property type="match status" value="1"/>
</dbReference>
<dbReference type="SUPFAM" id="SSF53383">
    <property type="entry name" value="PLP-dependent transferases"/>
    <property type="match status" value="1"/>
</dbReference>
<accession>A0A6N7VVJ5</accession>
<keyword evidence="5 8" id="KW-0808">Transferase</keyword>
<dbReference type="GO" id="GO:0008483">
    <property type="term" value="F:transaminase activity"/>
    <property type="evidence" value="ECO:0007669"/>
    <property type="project" value="UniProtKB-KW"/>
</dbReference>
<feature type="domain" description="Aminotransferase class I/classII large" evidence="7">
    <location>
        <begin position="37"/>
        <end position="398"/>
    </location>
</feature>
<dbReference type="InterPro" id="IPR015422">
    <property type="entry name" value="PyrdxlP-dep_Trfase_small"/>
</dbReference>
<comment type="subunit">
    <text evidence="3">Homodimer.</text>
</comment>
<evidence type="ECO:0000313" key="9">
    <source>
        <dbReference type="Proteomes" id="UP000441925"/>
    </source>
</evidence>
<dbReference type="GO" id="GO:0006520">
    <property type="term" value="P:amino acid metabolic process"/>
    <property type="evidence" value="ECO:0007669"/>
    <property type="project" value="InterPro"/>
</dbReference>
<dbReference type="InterPro" id="IPR000796">
    <property type="entry name" value="Asp_trans"/>
</dbReference>
<comment type="caution">
    <text evidence="8">The sequence shown here is derived from an EMBL/GenBank/DDBJ whole genome shotgun (WGS) entry which is preliminary data.</text>
</comment>